<dbReference type="AlphaFoldDB" id="A0A7G8PHN6"/>
<dbReference type="InterPro" id="IPR016161">
    <property type="entry name" value="Ald_DH/histidinol_DH"/>
</dbReference>
<dbReference type="EMBL" id="CP059894">
    <property type="protein sequence ID" value="QNJ93852.1"/>
    <property type="molecule type" value="Genomic_DNA"/>
</dbReference>
<dbReference type="Gene3D" id="3.40.309.10">
    <property type="entry name" value="Aldehyde Dehydrogenase, Chain A, domain 2"/>
    <property type="match status" value="1"/>
</dbReference>
<dbReference type="KEGG" id="mflu:HZU40_05950"/>
<dbReference type="SUPFAM" id="SSF53720">
    <property type="entry name" value="ALDH-like"/>
    <property type="match status" value="1"/>
</dbReference>
<sequence length="53" mass="6111">MLLAFVVWNDLDELRASVNDTEYGLAAYVFGELAEALHLGEYLETQYLSVDWR</sequence>
<dbReference type="Proteomes" id="UP000515498">
    <property type="component" value="Chromosome"/>
</dbReference>
<accession>A0A7G8PHN6</accession>
<evidence type="ECO:0008006" key="3">
    <source>
        <dbReference type="Google" id="ProtNLM"/>
    </source>
</evidence>
<evidence type="ECO:0000313" key="1">
    <source>
        <dbReference type="EMBL" id="QNJ93852.1"/>
    </source>
</evidence>
<protein>
    <recommendedName>
        <fullName evidence="3">Aldehyde dehydrogenase family protein</fullName>
    </recommendedName>
</protein>
<evidence type="ECO:0000313" key="2">
    <source>
        <dbReference type="Proteomes" id="UP000515498"/>
    </source>
</evidence>
<name>A0A7G8PHN6_9MYCO</name>
<organism evidence="1 2">
    <name type="scientific">Mycolicibacterium fluoranthenivorans</name>
    <dbReference type="NCBI Taxonomy" id="258505"/>
    <lineage>
        <taxon>Bacteria</taxon>
        <taxon>Bacillati</taxon>
        <taxon>Actinomycetota</taxon>
        <taxon>Actinomycetes</taxon>
        <taxon>Mycobacteriales</taxon>
        <taxon>Mycobacteriaceae</taxon>
        <taxon>Mycolicibacterium</taxon>
    </lineage>
</organism>
<dbReference type="RefSeq" id="WP_187097854.1">
    <property type="nucleotide sequence ID" value="NZ_CP059894.1"/>
</dbReference>
<gene>
    <name evidence="1" type="ORF">HZU40_05950</name>
</gene>
<dbReference type="InterPro" id="IPR016163">
    <property type="entry name" value="Ald_DH_C"/>
</dbReference>
<reference evidence="1 2" key="1">
    <citation type="submission" date="2020-07" db="EMBL/GenBank/DDBJ databases">
        <title>Draft genome sequence of four isobutane-metabolizing strains capable of cometabolically degrading diverse ether contaminants.</title>
        <authorList>
            <person name="Chen W."/>
            <person name="Faulkner N."/>
            <person name="Smith C."/>
            <person name="Hyman M."/>
        </authorList>
    </citation>
    <scope>NUCLEOTIDE SEQUENCE [LARGE SCALE GENOMIC DNA]</scope>
    <source>
        <strain evidence="1 2">2A</strain>
    </source>
</reference>
<dbReference type="GO" id="GO:0016620">
    <property type="term" value="F:oxidoreductase activity, acting on the aldehyde or oxo group of donors, NAD or NADP as acceptor"/>
    <property type="evidence" value="ECO:0007669"/>
    <property type="project" value="InterPro"/>
</dbReference>
<proteinExistence type="predicted"/>